<accession>A0A917P9M4</accession>
<comment type="caution">
    <text evidence="2">The sequence shown here is derived from an EMBL/GenBank/DDBJ whole genome shotgun (WGS) entry which is preliminary data.</text>
</comment>
<dbReference type="PROSITE" id="PS00383">
    <property type="entry name" value="TYR_PHOSPHATASE_1"/>
    <property type="match status" value="1"/>
</dbReference>
<reference evidence="2" key="1">
    <citation type="journal article" date="2014" name="Int. J. Syst. Evol. Microbiol.">
        <title>Complete genome sequence of Corynebacterium casei LMG S-19264T (=DSM 44701T), isolated from a smear-ripened cheese.</title>
        <authorList>
            <consortium name="US DOE Joint Genome Institute (JGI-PGF)"/>
            <person name="Walter F."/>
            <person name="Albersmeier A."/>
            <person name="Kalinowski J."/>
            <person name="Ruckert C."/>
        </authorList>
    </citation>
    <scope>NUCLEOTIDE SEQUENCE</scope>
    <source>
        <strain evidence="2">JCM 14371</strain>
    </source>
</reference>
<dbReference type="Proteomes" id="UP000635726">
    <property type="component" value="Unassembled WGS sequence"/>
</dbReference>
<dbReference type="AlphaFoldDB" id="A0A917P9M4"/>
<reference evidence="2" key="2">
    <citation type="submission" date="2020-09" db="EMBL/GenBank/DDBJ databases">
        <authorList>
            <person name="Sun Q."/>
            <person name="Ohkuma M."/>
        </authorList>
    </citation>
    <scope>NUCLEOTIDE SEQUENCE</scope>
    <source>
        <strain evidence="2">JCM 14371</strain>
    </source>
</reference>
<dbReference type="Gene3D" id="3.90.190.10">
    <property type="entry name" value="Protein tyrosine phosphatase superfamily"/>
    <property type="match status" value="1"/>
</dbReference>
<protein>
    <recommendedName>
        <fullName evidence="1">Tyrosine specific protein phosphatases domain-containing protein</fullName>
    </recommendedName>
</protein>
<name>A0A917P9M4_9DEIO</name>
<proteinExistence type="predicted"/>
<evidence type="ECO:0000259" key="1">
    <source>
        <dbReference type="PROSITE" id="PS50056"/>
    </source>
</evidence>
<dbReference type="EMBL" id="BMOE01000002">
    <property type="protein sequence ID" value="GGJ67726.1"/>
    <property type="molecule type" value="Genomic_DNA"/>
</dbReference>
<organism evidence="2 3">
    <name type="scientific">Deinococcus aquiradiocola</name>
    <dbReference type="NCBI Taxonomy" id="393059"/>
    <lineage>
        <taxon>Bacteria</taxon>
        <taxon>Thermotogati</taxon>
        <taxon>Deinococcota</taxon>
        <taxon>Deinococci</taxon>
        <taxon>Deinococcales</taxon>
        <taxon>Deinococcaceae</taxon>
        <taxon>Deinococcus</taxon>
    </lineage>
</organism>
<gene>
    <name evidence="2" type="ORF">GCM10008939_10040</name>
</gene>
<evidence type="ECO:0000313" key="2">
    <source>
        <dbReference type="EMBL" id="GGJ67726.1"/>
    </source>
</evidence>
<dbReference type="InterPro" id="IPR029021">
    <property type="entry name" value="Prot-tyrosine_phosphatase-like"/>
</dbReference>
<dbReference type="SUPFAM" id="SSF52799">
    <property type="entry name" value="(Phosphotyrosine protein) phosphatases II"/>
    <property type="match status" value="1"/>
</dbReference>
<keyword evidence="3" id="KW-1185">Reference proteome</keyword>
<dbReference type="PROSITE" id="PS50056">
    <property type="entry name" value="TYR_PHOSPHATASE_2"/>
    <property type="match status" value="1"/>
</dbReference>
<evidence type="ECO:0000313" key="3">
    <source>
        <dbReference type="Proteomes" id="UP000635726"/>
    </source>
</evidence>
<sequence>MNTHSTAPLPISVSGEADLPDLGDVTAVISIRDPHDDVPPAVLAAGVPTLTLAFQDTEDDGPGAPQAWHLLEVERFARRLPAGARLHVHCFAGVSRSTAVASFVLALLAPRMTDLQIARHVLQLRPQAVPNDLLLRHADALLARRLRPAWRRLARY</sequence>
<feature type="domain" description="Tyrosine specific protein phosphatases" evidence="1">
    <location>
        <begin position="71"/>
        <end position="136"/>
    </location>
</feature>
<dbReference type="InterPro" id="IPR000387">
    <property type="entry name" value="Tyr_Pase_dom"/>
</dbReference>
<dbReference type="InterPro" id="IPR016130">
    <property type="entry name" value="Tyr_Pase_AS"/>
</dbReference>
<dbReference type="RefSeq" id="WP_188961168.1">
    <property type="nucleotide sequence ID" value="NZ_BMOE01000002.1"/>
</dbReference>